<proteinExistence type="predicted"/>
<name>A0A9X6WIE7_BACTU</name>
<comment type="caution">
    <text evidence="1">The sequence shown here is derived from an EMBL/GenBank/DDBJ whole genome shotgun (WGS) entry which is preliminary data.</text>
</comment>
<dbReference type="AlphaFoldDB" id="A0A9X6WIE7"/>
<evidence type="ECO:0000313" key="1">
    <source>
        <dbReference type="EMBL" id="PFJ33206.1"/>
    </source>
</evidence>
<organism evidence="1 2">
    <name type="scientific">Bacillus thuringiensis</name>
    <dbReference type="NCBI Taxonomy" id="1428"/>
    <lineage>
        <taxon>Bacteria</taxon>
        <taxon>Bacillati</taxon>
        <taxon>Bacillota</taxon>
        <taxon>Bacilli</taxon>
        <taxon>Bacillales</taxon>
        <taxon>Bacillaceae</taxon>
        <taxon>Bacillus</taxon>
        <taxon>Bacillus cereus group</taxon>
    </lineage>
</organism>
<dbReference type="EMBL" id="NUVX01000062">
    <property type="protein sequence ID" value="PFJ33206.1"/>
    <property type="molecule type" value="Genomic_DNA"/>
</dbReference>
<accession>A0A9X6WIE7</accession>
<dbReference type="Proteomes" id="UP000224003">
    <property type="component" value="Unassembled WGS sequence"/>
</dbReference>
<evidence type="ECO:0008006" key="3">
    <source>
        <dbReference type="Google" id="ProtNLM"/>
    </source>
</evidence>
<sequence>MIYHFEPESKLTWEKLKEIRFDKFNHLSPDKSYYGNNIKVPVPFKEIRFSDNEYHYRFSIVENTLYEKISIDNEHVELETTITEEDKKSFLNHIHKTFHIIWNGYFVGETLENITENLYFLEKKTDEFPDYRLDIGIYSRNFKTRALVELVDVKNCFKRIKESGIYIDCYGNDYMTVEFPVGDYSIDSQKHSMQLFQEVFEKYKLEMLVRN</sequence>
<dbReference type="RefSeq" id="WP_098517315.1">
    <property type="nucleotide sequence ID" value="NZ_NUVX01000062.1"/>
</dbReference>
<protein>
    <recommendedName>
        <fullName evidence="3">DUF3885 domain-containing protein</fullName>
    </recommendedName>
</protein>
<reference evidence="1 2" key="1">
    <citation type="submission" date="2017-09" db="EMBL/GenBank/DDBJ databases">
        <title>Large-scale bioinformatics analysis of Bacillus genomes uncovers conserved roles of natural products in bacterial physiology.</title>
        <authorList>
            <consortium name="Agbiome Team Llc"/>
            <person name="Bleich R.M."/>
            <person name="Grubbs K.J."/>
            <person name="Santa Maria K.C."/>
            <person name="Allen S.E."/>
            <person name="Farag S."/>
            <person name="Shank E.A."/>
            <person name="Bowers A."/>
        </authorList>
    </citation>
    <scope>NUCLEOTIDE SEQUENCE [LARGE SCALE GENOMIC DNA]</scope>
    <source>
        <strain evidence="1 2">AFS085496</strain>
    </source>
</reference>
<evidence type="ECO:0000313" key="2">
    <source>
        <dbReference type="Proteomes" id="UP000224003"/>
    </source>
</evidence>
<gene>
    <name evidence="1" type="ORF">COJ15_28605</name>
</gene>